<proteinExistence type="predicted"/>
<dbReference type="EMBL" id="VOFY01000003">
    <property type="protein sequence ID" value="KAA8594287.1"/>
    <property type="molecule type" value="Genomic_DNA"/>
</dbReference>
<reference evidence="1 2" key="1">
    <citation type="submission" date="2019-08" db="EMBL/GenBank/DDBJ databases">
        <title>A chromosome-level genome assembly, high-density linkage maps, and genome scans reveal the genomic architecture of hybrid incompatibilities underlying speciation via character displacement in darters (Percidae: Etheostominae).</title>
        <authorList>
            <person name="Moran R.L."/>
            <person name="Catchen J.M."/>
            <person name="Fuller R.C."/>
        </authorList>
    </citation>
    <scope>NUCLEOTIDE SEQUENCE [LARGE SCALE GENOMIC DNA]</scope>
    <source>
        <strain evidence="1">EspeVRDwgs_2016</strain>
        <tissue evidence="1">Muscle</tissue>
    </source>
</reference>
<comment type="caution">
    <text evidence="1">The sequence shown here is derived from an EMBL/GenBank/DDBJ whole genome shotgun (WGS) entry which is preliminary data.</text>
</comment>
<accession>A0A5J5DLL0</accession>
<dbReference type="Proteomes" id="UP000327493">
    <property type="component" value="Chromosome 3"/>
</dbReference>
<dbReference type="AlphaFoldDB" id="A0A5J5DLL0"/>
<name>A0A5J5DLL0_9PERO</name>
<organism evidence="1 2">
    <name type="scientific">Etheostoma spectabile</name>
    <name type="common">orangethroat darter</name>
    <dbReference type="NCBI Taxonomy" id="54343"/>
    <lineage>
        <taxon>Eukaryota</taxon>
        <taxon>Metazoa</taxon>
        <taxon>Chordata</taxon>
        <taxon>Craniata</taxon>
        <taxon>Vertebrata</taxon>
        <taxon>Euteleostomi</taxon>
        <taxon>Actinopterygii</taxon>
        <taxon>Neopterygii</taxon>
        <taxon>Teleostei</taxon>
        <taxon>Neoteleostei</taxon>
        <taxon>Acanthomorphata</taxon>
        <taxon>Eupercaria</taxon>
        <taxon>Perciformes</taxon>
        <taxon>Percoidei</taxon>
        <taxon>Percidae</taxon>
        <taxon>Etheostomatinae</taxon>
        <taxon>Etheostoma</taxon>
    </lineage>
</organism>
<keyword evidence="2" id="KW-1185">Reference proteome</keyword>
<evidence type="ECO:0000313" key="1">
    <source>
        <dbReference type="EMBL" id="KAA8594287.1"/>
    </source>
</evidence>
<evidence type="ECO:0000313" key="2">
    <source>
        <dbReference type="Proteomes" id="UP000327493"/>
    </source>
</evidence>
<gene>
    <name evidence="1" type="ORF">FQN60_005121</name>
</gene>
<sequence length="180" mass="20157">MVYIGWCYVMLRSFPLDRGFEKTATVSFLSYRGTDAVKRVEARLRHNTLVGPVATGRAGLGSKPKAVLQQCQRKGEAELIQKEVRAKERCHYFQLTLVAGKVERAPSILTSSVHTTTLTLQLDHRQVEGHPTCFFPDIRRSSFVQQESDSLVIVVLSSKMERCPLVLISLGGGCTMFQQQ</sequence>
<protein>
    <submittedName>
        <fullName evidence="1">Uncharacterized protein</fullName>
    </submittedName>
</protein>